<dbReference type="PATRIC" id="fig|1423772.3.peg.2072"/>
<dbReference type="Pfam" id="PF00072">
    <property type="entry name" value="Response_reg"/>
    <property type="match status" value="1"/>
</dbReference>
<proteinExistence type="predicted"/>
<evidence type="ECO:0000313" key="9">
    <source>
        <dbReference type="Proteomes" id="UP000051612"/>
    </source>
</evidence>
<dbReference type="PANTHER" id="PTHR43214:SF42">
    <property type="entry name" value="TRANSCRIPTIONAL REGULATORY PROTEIN DESR"/>
    <property type="match status" value="1"/>
</dbReference>
<dbReference type="SUPFAM" id="SSF52172">
    <property type="entry name" value="CheY-like"/>
    <property type="match status" value="1"/>
</dbReference>
<evidence type="ECO:0000259" key="7">
    <source>
        <dbReference type="PROSITE" id="PS50110"/>
    </source>
</evidence>
<dbReference type="Proteomes" id="UP000051612">
    <property type="component" value="Unassembled WGS sequence"/>
</dbReference>
<feature type="domain" description="Response regulatory" evidence="7">
    <location>
        <begin position="3"/>
        <end position="119"/>
    </location>
</feature>
<keyword evidence="4" id="KW-0804">Transcription</keyword>
<keyword evidence="3" id="KW-0238">DNA-binding</keyword>
<protein>
    <submittedName>
        <fullName evidence="8">Two-component response regulator</fullName>
    </submittedName>
</protein>
<dbReference type="InterPro" id="IPR016032">
    <property type="entry name" value="Sig_transdc_resp-reg_C-effctor"/>
</dbReference>
<evidence type="ECO:0000313" key="8">
    <source>
        <dbReference type="EMBL" id="KRM76124.1"/>
    </source>
</evidence>
<dbReference type="RefSeq" id="WP_056958731.1">
    <property type="nucleotide sequence ID" value="NZ_AYYN01000047.1"/>
</dbReference>
<dbReference type="EMBL" id="AYYN01000047">
    <property type="protein sequence ID" value="KRM76124.1"/>
    <property type="molecule type" value="Genomic_DNA"/>
</dbReference>
<evidence type="ECO:0000259" key="6">
    <source>
        <dbReference type="PROSITE" id="PS50043"/>
    </source>
</evidence>
<dbReference type="InterPro" id="IPR011006">
    <property type="entry name" value="CheY-like_superfamily"/>
</dbReference>
<organism evidence="8 9">
    <name type="scientific">Ligilactobacillus murinus DSM 20452 = NBRC 14221</name>
    <dbReference type="NCBI Taxonomy" id="1423772"/>
    <lineage>
        <taxon>Bacteria</taxon>
        <taxon>Bacillati</taxon>
        <taxon>Bacillota</taxon>
        <taxon>Bacilli</taxon>
        <taxon>Lactobacillales</taxon>
        <taxon>Lactobacillaceae</taxon>
        <taxon>Ligilactobacillus</taxon>
    </lineage>
</organism>
<feature type="domain" description="HTH luxR-type" evidence="6">
    <location>
        <begin position="134"/>
        <end position="199"/>
    </location>
</feature>
<feature type="modified residue" description="4-aspartylphosphate" evidence="5">
    <location>
        <position position="54"/>
    </location>
</feature>
<dbReference type="InterPro" id="IPR039420">
    <property type="entry name" value="WalR-like"/>
</dbReference>
<dbReference type="PROSITE" id="PS50110">
    <property type="entry name" value="RESPONSE_REGULATORY"/>
    <property type="match status" value="1"/>
</dbReference>
<dbReference type="InterPro" id="IPR000792">
    <property type="entry name" value="Tscrpt_reg_LuxR_C"/>
</dbReference>
<dbReference type="GO" id="GO:0003677">
    <property type="term" value="F:DNA binding"/>
    <property type="evidence" value="ECO:0007669"/>
    <property type="project" value="UniProtKB-KW"/>
</dbReference>
<dbReference type="GO" id="GO:0006355">
    <property type="term" value="P:regulation of DNA-templated transcription"/>
    <property type="evidence" value="ECO:0007669"/>
    <property type="project" value="InterPro"/>
</dbReference>
<name>A0A0R2BKG7_9LACO</name>
<dbReference type="InterPro" id="IPR001789">
    <property type="entry name" value="Sig_transdc_resp-reg_receiver"/>
</dbReference>
<comment type="caution">
    <text evidence="8">The sequence shown here is derived from an EMBL/GenBank/DDBJ whole genome shotgun (WGS) entry which is preliminary data.</text>
</comment>
<dbReference type="Gene3D" id="3.40.50.2300">
    <property type="match status" value="1"/>
</dbReference>
<evidence type="ECO:0000256" key="2">
    <source>
        <dbReference type="ARBA" id="ARBA00023015"/>
    </source>
</evidence>
<dbReference type="PANTHER" id="PTHR43214">
    <property type="entry name" value="TWO-COMPONENT RESPONSE REGULATOR"/>
    <property type="match status" value="1"/>
</dbReference>
<dbReference type="CDD" id="cd06170">
    <property type="entry name" value="LuxR_C_like"/>
    <property type="match status" value="1"/>
</dbReference>
<dbReference type="GO" id="GO:0000160">
    <property type="term" value="P:phosphorelay signal transduction system"/>
    <property type="evidence" value="ECO:0007669"/>
    <property type="project" value="InterPro"/>
</dbReference>
<sequence>MVRIYLAEDQVMIAQALQMLLELETDFEVVGIAADGKAALNGILDSKPDVALLDIEMPGLTGLEVADQLALLEKSVKVIILTTFARQKYFEQAIKAQVAGYLLKDSPSETLISAIRAVLVGQTIYESRLVQGMFAVETPPLTKRELEILQVMRSATTTKEIAERMFLSEGTVRNYISAILSKTGTTTRLEAVMLAQKNGWI</sequence>
<dbReference type="SUPFAM" id="SSF46894">
    <property type="entry name" value="C-terminal effector domain of the bipartite response regulators"/>
    <property type="match status" value="1"/>
</dbReference>
<dbReference type="PROSITE" id="PS50043">
    <property type="entry name" value="HTH_LUXR_2"/>
    <property type="match status" value="1"/>
</dbReference>
<evidence type="ECO:0000256" key="5">
    <source>
        <dbReference type="PROSITE-ProRule" id="PRU00169"/>
    </source>
</evidence>
<dbReference type="Pfam" id="PF00196">
    <property type="entry name" value="GerE"/>
    <property type="match status" value="1"/>
</dbReference>
<dbReference type="SMART" id="SM00448">
    <property type="entry name" value="REC"/>
    <property type="match status" value="1"/>
</dbReference>
<dbReference type="SMART" id="SM00421">
    <property type="entry name" value="HTH_LUXR"/>
    <property type="match status" value="1"/>
</dbReference>
<keyword evidence="1 5" id="KW-0597">Phosphoprotein</keyword>
<evidence type="ECO:0000256" key="1">
    <source>
        <dbReference type="ARBA" id="ARBA00022553"/>
    </source>
</evidence>
<accession>A0A0R2BKG7</accession>
<keyword evidence="2" id="KW-0805">Transcription regulation</keyword>
<evidence type="ECO:0000256" key="4">
    <source>
        <dbReference type="ARBA" id="ARBA00023163"/>
    </source>
</evidence>
<dbReference type="AlphaFoldDB" id="A0A0R2BKG7"/>
<evidence type="ECO:0000256" key="3">
    <source>
        <dbReference type="ARBA" id="ARBA00023125"/>
    </source>
</evidence>
<gene>
    <name evidence="8" type="ORF">FC48_GL001937</name>
</gene>
<dbReference type="PRINTS" id="PR00038">
    <property type="entry name" value="HTHLUXR"/>
</dbReference>
<reference evidence="8 9" key="1">
    <citation type="journal article" date="2015" name="Genome Announc.">
        <title>Expanding the biotechnology potential of lactobacilli through comparative genomics of 213 strains and associated genera.</title>
        <authorList>
            <person name="Sun Z."/>
            <person name="Harris H.M."/>
            <person name="McCann A."/>
            <person name="Guo C."/>
            <person name="Argimon S."/>
            <person name="Zhang W."/>
            <person name="Yang X."/>
            <person name="Jeffery I.B."/>
            <person name="Cooney J.C."/>
            <person name="Kagawa T.F."/>
            <person name="Liu W."/>
            <person name="Song Y."/>
            <person name="Salvetti E."/>
            <person name="Wrobel A."/>
            <person name="Rasinkangas P."/>
            <person name="Parkhill J."/>
            <person name="Rea M.C."/>
            <person name="O'Sullivan O."/>
            <person name="Ritari J."/>
            <person name="Douillard F.P."/>
            <person name="Paul Ross R."/>
            <person name="Yang R."/>
            <person name="Briner A.E."/>
            <person name="Felis G.E."/>
            <person name="de Vos W.M."/>
            <person name="Barrangou R."/>
            <person name="Klaenhammer T.R."/>
            <person name="Caufield P.W."/>
            <person name="Cui Y."/>
            <person name="Zhang H."/>
            <person name="O'Toole P.W."/>
        </authorList>
    </citation>
    <scope>NUCLEOTIDE SEQUENCE [LARGE SCALE GENOMIC DNA]</scope>
    <source>
        <strain evidence="8 9">DSM 20452</strain>
    </source>
</reference>